<gene>
    <name evidence="2" type="ORF">Adt_06715</name>
</gene>
<accession>A0ABD1V7Q7</accession>
<dbReference type="Proteomes" id="UP001604336">
    <property type="component" value="Unassembled WGS sequence"/>
</dbReference>
<name>A0ABD1V7Q7_9LAMI</name>
<dbReference type="EMBL" id="JBFOLK010000002">
    <property type="protein sequence ID" value="KAL2533364.1"/>
    <property type="molecule type" value="Genomic_DNA"/>
</dbReference>
<comment type="caution">
    <text evidence="2">The sequence shown here is derived from an EMBL/GenBank/DDBJ whole genome shotgun (WGS) entry which is preliminary data.</text>
</comment>
<proteinExistence type="predicted"/>
<evidence type="ECO:0000313" key="2">
    <source>
        <dbReference type="EMBL" id="KAL2533364.1"/>
    </source>
</evidence>
<sequence length="101" mass="11442">MADVMSHGGNSAGDPPQQSSHRLASACESEVPEEQRTRLCSIIESYFDLQGDRLPDEYMAICAAVDRLVADRYCDYKLKAHNHLKAHRPSRPYDEMSAEDW</sequence>
<organism evidence="2 3">
    <name type="scientific">Abeliophyllum distichum</name>
    <dbReference type="NCBI Taxonomy" id="126358"/>
    <lineage>
        <taxon>Eukaryota</taxon>
        <taxon>Viridiplantae</taxon>
        <taxon>Streptophyta</taxon>
        <taxon>Embryophyta</taxon>
        <taxon>Tracheophyta</taxon>
        <taxon>Spermatophyta</taxon>
        <taxon>Magnoliopsida</taxon>
        <taxon>eudicotyledons</taxon>
        <taxon>Gunneridae</taxon>
        <taxon>Pentapetalae</taxon>
        <taxon>asterids</taxon>
        <taxon>lamiids</taxon>
        <taxon>Lamiales</taxon>
        <taxon>Oleaceae</taxon>
        <taxon>Forsythieae</taxon>
        <taxon>Abeliophyllum</taxon>
    </lineage>
</organism>
<protein>
    <submittedName>
        <fullName evidence="2">Uncharacterized protein</fullName>
    </submittedName>
</protein>
<reference evidence="3" key="1">
    <citation type="submission" date="2024-07" db="EMBL/GenBank/DDBJ databases">
        <title>Two chromosome-level genome assemblies of Korean endemic species Abeliophyllum distichum and Forsythia ovata (Oleaceae).</title>
        <authorList>
            <person name="Jang H."/>
        </authorList>
    </citation>
    <scope>NUCLEOTIDE SEQUENCE [LARGE SCALE GENOMIC DNA]</scope>
</reference>
<dbReference type="AlphaFoldDB" id="A0ABD1V7Q7"/>
<feature type="region of interest" description="Disordered" evidence="1">
    <location>
        <begin position="1"/>
        <end position="33"/>
    </location>
</feature>
<evidence type="ECO:0000256" key="1">
    <source>
        <dbReference type="SAM" id="MobiDB-lite"/>
    </source>
</evidence>
<keyword evidence="3" id="KW-1185">Reference proteome</keyword>
<evidence type="ECO:0000313" key="3">
    <source>
        <dbReference type="Proteomes" id="UP001604336"/>
    </source>
</evidence>